<dbReference type="GO" id="GO:0004519">
    <property type="term" value="F:endonuclease activity"/>
    <property type="evidence" value="ECO:0007669"/>
    <property type="project" value="UniProtKB-KW"/>
</dbReference>
<keyword evidence="1" id="KW-0808">Transferase</keyword>
<organism evidence="10 11">
    <name type="scientific">Grus japonensis</name>
    <name type="common">Japanese crane</name>
    <name type="synonym">Red-crowned crane</name>
    <dbReference type="NCBI Taxonomy" id="30415"/>
    <lineage>
        <taxon>Eukaryota</taxon>
        <taxon>Metazoa</taxon>
        <taxon>Chordata</taxon>
        <taxon>Craniata</taxon>
        <taxon>Vertebrata</taxon>
        <taxon>Euteleostomi</taxon>
        <taxon>Archelosauria</taxon>
        <taxon>Archosauria</taxon>
        <taxon>Dinosauria</taxon>
        <taxon>Saurischia</taxon>
        <taxon>Theropoda</taxon>
        <taxon>Coelurosauria</taxon>
        <taxon>Aves</taxon>
        <taxon>Neognathae</taxon>
        <taxon>Neoaves</taxon>
        <taxon>Gruiformes</taxon>
        <taxon>Gruidae</taxon>
        <taxon>Grus</taxon>
    </lineage>
</organism>
<dbReference type="PROSITE" id="PS50879">
    <property type="entry name" value="RNASE_H_1"/>
    <property type="match status" value="1"/>
</dbReference>
<feature type="domain" description="Integrase catalytic" evidence="9">
    <location>
        <begin position="300"/>
        <end position="419"/>
    </location>
</feature>
<evidence type="ECO:0000256" key="1">
    <source>
        <dbReference type="ARBA" id="ARBA00022679"/>
    </source>
</evidence>
<sequence length="531" mass="60146">MSAALPGMLELRYELQSKAAKCRKERAQSTHHATDATWSKWVALITQQARIGNPSHPGILEVITDWPEGKDLGRSPEEEEVTRAEEAPPYNKLPEDEKPYALFTDGSCCIVGKHRRWKAAVWSPTRRVAEAAEGEGESSQFAEVKAIQLALDIAEREKWTMFYLYTDSRMVANALWGWLQQWKRSNWQGRGKPIWAAPLWQDIAARLEKLVVKVRHVDAHVPKSRATEEHQNNQQVDQAAKIEGAQVDLDWQHKDINTLGHQGRDATYRWARDQGVDLTMDTISQVIHQCETCAAIKQAKQVKPLWYGGRWLKYKYGEAWQIDYITLPQTRQGKRYALTMVEATTGWLETYPVPHATARNTTLGLEKQVLWRHGTPERIESDNGTHFRNNLIDTWAKEHGIEWVCHIPYHAPASGKIERSLDLTLFYGETGFQKYLEYLLRFLGNFFCSIAPHNDVINVLQVLQGFTLFQCSLDQSMANGGAVFPPLGQSIPGVLDAPPSESGLHSAAKAIKKKFISIVAYHLAAFETVLG</sequence>
<feature type="region of interest" description="Disordered" evidence="7">
    <location>
        <begin position="67"/>
        <end position="90"/>
    </location>
</feature>
<evidence type="ECO:0000313" key="10">
    <source>
        <dbReference type="EMBL" id="GAB0209735.1"/>
    </source>
</evidence>
<evidence type="ECO:0000259" key="8">
    <source>
        <dbReference type="PROSITE" id="PS50879"/>
    </source>
</evidence>
<evidence type="ECO:0000256" key="7">
    <source>
        <dbReference type="SAM" id="MobiDB-lite"/>
    </source>
</evidence>
<name>A0ABC9YI60_GRUJA</name>
<dbReference type="PROSITE" id="PS50994">
    <property type="entry name" value="INTEGRASE"/>
    <property type="match status" value="1"/>
</dbReference>
<dbReference type="InterPro" id="IPR012337">
    <property type="entry name" value="RNaseH-like_sf"/>
</dbReference>
<evidence type="ECO:0000256" key="6">
    <source>
        <dbReference type="ARBA" id="ARBA00022918"/>
    </source>
</evidence>
<protein>
    <submittedName>
        <fullName evidence="10">Uncharacterized protein</fullName>
    </submittedName>
</protein>
<keyword evidence="4" id="KW-0255">Endonuclease</keyword>
<evidence type="ECO:0000256" key="2">
    <source>
        <dbReference type="ARBA" id="ARBA00022695"/>
    </source>
</evidence>
<dbReference type="Gene3D" id="3.30.420.10">
    <property type="entry name" value="Ribonuclease H-like superfamily/Ribonuclease H"/>
    <property type="match status" value="2"/>
</dbReference>
<feature type="compositionally biased region" description="Basic and acidic residues" evidence="7">
    <location>
        <begin position="67"/>
        <end position="86"/>
    </location>
</feature>
<dbReference type="InterPro" id="IPR001584">
    <property type="entry name" value="Integrase_cat-core"/>
</dbReference>
<dbReference type="Proteomes" id="UP001623348">
    <property type="component" value="Unassembled WGS sequence"/>
</dbReference>
<dbReference type="Pfam" id="PF00075">
    <property type="entry name" value="RNase_H"/>
    <property type="match status" value="1"/>
</dbReference>
<dbReference type="GO" id="GO:0003964">
    <property type="term" value="F:RNA-directed DNA polymerase activity"/>
    <property type="evidence" value="ECO:0007669"/>
    <property type="project" value="UniProtKB-KW"/>
</dbReference>
<evidence type="ECO:0000313" key="11">
    <source>
        <dbReference type="Proteomes" id="UP001623348"/>
    </source>
</evidence>
<evidence type="ECO:0000259" key="9">
    <source>
        <dbReference type="PROSITE" id="PS50994"/>
    </source>
</evidence>
<dbReference type="EMBL" id="BAAFJT010000316">
    <property type="protein sequence ID" value="GAB0209735.1"/>
    <property type="molecule type" value="Genomic_DNA"/>
</dbReference>
<dbReference type="InterPro" id="IPR036397">
    <property type="entry name" value="RNaseH_sf"/>
</dbReference>
<comment type="caution">
    <text evidence="10">The sequence shown here is derived from an EMBL/GenBank/DDBJ whole genome shotgun (WGS) entry which is preliminary data.</text>
</comment>
<keyword evidence="3" id="KW-0540">Nuclease</keyword>
<evidence type="ECO:0000256" key="4">
    <source>
        <dbReference type="ARBA" id="ARBA00022759"/>
    </source>
</evidence>
<evidence type="ECO:0000256" key="3">
    <source>
        <dbReference type="ARBA" id="ARBA00022722"/>
    </source>
</evidence>
<dbReference type="AlphaFoldDB" id="A0ABC9YI60"/>
<proteinExistence type="predicted"/>
<dbReference type="InterPro" id="IPR002156">
    <property type="entry name" value="RNaseH_domain"/>
</dbReference>
<reference evidence="10 11" key="1">
    <citation type="submission" date="2024-06" db="EMBL/GenBank/DDBJ databases">
        <title>The draft genome of Grus japonensis, version 3.</title>
        <authorList>
            <person name="Nabeshima K."/>
            <person name="Suzuki S."/>
            <person name="Onuma M."/>
        </authorList>
    </citation>
    <scope>NUCLEOTIDE SEQUENCE [LARGE SCALE GENOMIC DNA]</scope>
    <source>
        <strain evidence="10 11">451A</strain>
    </source>
</reference>
<keyword evidence="11" id="KW-1185">Reference proteome</keyword>
<keyword evidence="5" id="KW-0378">Hydrolase</keyword>
<keyword evidence="2" id="KW-0548">Nucleotidyltransferase</keyword>
<gene>
    <name evidence="10" type="ORF">GRJ2_003439200</name>
</gene>
<dbReference type="GO" id="GO:0016787">
    <property type="term" value="F:hydrolase activity"/>
    <property type="evidence" value="ECO:0007669"/>
    <property type="project" value="UniProtKB-KW"/>
</dbReference>
<accession>A0ABC9YI60</accession>
<dbReference type="Pfam" id="PF00665">
    <property type="entry name" value="rve"/>
    <property type="match status" value="1"/>
</dbReference>
<keyword evidence="6" id="KW-0695">RNA-directed DNA polymerase</keyword>
<dbReference type="PANTHER" id="PTHR41694:SF3">
    <property type="entry name" value="RNA-DIRECTED DNA POLYMERASE-RELATED"/>
    <property type="match status" value="1"/>
</dbReference>
<dbReference type="PANTHER" id="PTHR41694">
    <property type="entry name" value="ENDOGENOUS RETROVIRUS GROUP K MEMBER POL PROTEIN"/>
    <property type="match status" value="1"/>
</dbReference>
<evidence type="ECO:0000256" key="5">
    <source>
        <dbReference type="ARBA" id="ARBA00022801"/>
    </source>
</evidence>
<dbReference type="SUPFAM" id="SSF53098">
    <property type="entry name" value="Ribonuclease H-like"/>
    <property type="match status" value="2"/>
</dbReference>
<feature type="domain" description="RNase H type-1" evidence="8">
    <location>
        <begin position="96"/>
        <end position="245"/>
    </location>
</feature>